<evidence type="ECO:0000256" key="3">
    <source>
        <dbReference type="SAM" id="MobiDB-lite"/>
    </source>
</evidence>
<comment type="caution">
    <text evidence="5">The sequence shown here is derived from an EMBL/GenBank/DDBJ whole genome shotgun (WGS) entry which is preliminary data.</text>
</comment>
<dbReference type="PANTHER" id="PTHR42760:SF133">
    <property type="entry name" value="3-OXOACYL-[ACYL-CARRIER-PROTEIN] REDUCTASE"/>
    <property type="match status" value="1"/>
</dbReference>
<reference evidence="6" key="1">
    <citation type="journal article" date="2019" name="Int. J. Syst. Evol. Microbiol.">
        <title>The Global Catalogue of Microorganisms (GCM) 10K type strain sequencing project: providing services to taxonomists for standard genome sequencing and annotation.</title>
        <authorList>
            <consortium name="The Broad Institute Genomics Platform"/>
            <consortium name="The Broad Institute Genome Sequencing Center for Infectious Disease"/>
            <person name="Wu L."/>
            <person name="Ma J."/>
        </authorList>
    </citation>
    <scope>NUCLEOTIDE SEQUENCE [LARGE SCALE GENOMIC DNA]</scope>
    <source>
        <strain evidence="6">KCTC 42087</strain>
    </source>
</reference>
<dbReference type="GO" id="GO:0004316">
    <property type="term" value="F:3-oxoacyl-[acyl-carrier-protein] reductase (NADPH) activity"/>
    <property type="evidence" value="ECO:0007669"/>
    <property type="project" value="UniProtKB-EC"/>
</dbReference>
<dbReference type="RefSeq" id="WP_378287135.1">
    <property type="nucleotide sequence ID" value="NZ_JBHSON010000066.1"/>
</dbReference>
<dbReference type="NCBIfam" id="NF009466">
    <property type="entry name" value="PRK12826.1-2"/>
    <property type="match status" value="1"/>
</dbReference>
<dbReference type="SMART" id="SM00822">
    <property type="entry name" value="PKS_KR"/>
    <property type="match status" value="1"/>
</dbReference>
<comment type="similarity">
    <text evidence="1">Belongs to the short-chain dehydrogenases/reductases (SDR) family.</text>
</comment>
<evidence type="ECO:0000256" key="2">
    <source>
        <dbReference type="ARBA" id="ARBA00023002"/>
    </source>
</evidence>
<dbReference type="PANTHER" id="PTHR42760">
    <property type="entry name" value="SHORT-CHAIN DEHYDROGENASES/REDUCTASES FAMILY MEMBER"/>
    <property type="match status" value="1"/>
</dbReference>
<evidence type="ECO:0000313" key="5">
    <source>
        <dbReference type="EMBL" id="MFC5751236.1"/>
    </source>
</evidence>
<dbReference type="InterPro" id="IPR036291">
    <property type="entry name" value="NAD(P)-bd_dom_sf"/>
</dbReference>
<feature type="compositionally biased region" description="Low complexity" evidence="3">
    <location>
        <begin position="16"/>
        <end position="25"/>
    </location>
</feature>
<evidence type="ECO:0000259" key="4">
    <source>
        <dbReference type="SMART" id="SM00822"/>
    </source>
</evidence>
<sequence length="272" mass="28089">MTAPTGPGPVPPLPTAPETAPETAPAPGPREQGPRPAAASRSCLITGGNRGIGLAIAGELARQGDAVAVTYRTGEPPAGFLGVRCDVTDGAQVDAAFTTVEERHGDVEVLVANAGIARDNLLAVMTDEEFVSVIDTNLIGVYRVVRRAMRGILRRRRGRIILISSSLGLLGAAGETNYAASKAGLIGFARSLVREVAARDITVNVVAPGYVLTDMTADLPDRVLATYIEQTPLGRAATPAEIATVVRFLASDEAAYLTGAVIPVDGGASMGH</sequence>
<dbReference type="EC" id="1.1.1.100" evidence="5"/>
<dbReference type="EMBL" id="JBHSON010000066">
    <property type="protein sequence ID" value="MFC5751236.1"/>
    <property type="molecule type" value="Genomic_DNA"/>
</dbReference>
<evidence type="ECO:0000313" key="6">
    <source>
        <dbReference type="Proteomes" id="UP001596074"/>
    </source>
</evidence>
<evidence type="ECO:0000256" key="1">
    <source>
        <dbReference type="ARBA" id="ARBA00006484"/>
    </source>
</evidence>
<feature type="domain" description="Ketoreductase" evidence="4">
    <location>
        <begin position="41"/>
        <end position="204"/>
    </location>
</feature>
<keyword evidence="6" id="KW-1185">Reference proteome</keyword>
<dbReference type="InterPro" id="IPR002347">
    <property type="entry name" value="SDR_fam"/>
</dbReference>
<protein>
    <submittedName>
        <fullName evidence="5">3-oxoacyl-ACP reductase FabG</fullName>
        <ecNumber evidence="5">1.1.1.100</ecNumber>
    </submittedName>
</protein>
<feature type="region of interest" description="Disordered" evidence="3">
    <location>
        <begin position="1"/>
        <end position="42"/>
    </location>
</feature>
<feature type="compositionally biased region" description="Pro residues" evidence="3">
    <location>
        <begin position="1"/>
        <end position="15"/>
    </location>
</feature>
<dbReference type="PRINTS" id="PR00080">
    <property type="entry name" value="SDRFAMILY"/>
</dbReference>
<accession>A0ABW1A9G0</accession>
<dbReference type="Gene3D" id="3.40.50.720">
    <property type="entry name" value="NAD(P)-binding Rossmann-like Domain"/>
    <property type="match status" value="1"/>
</dbReference>
<gene>
    <name evidence="5" type="primary">fabG</name>
    <name evidence="5" type="ORF">ACFPZN_36950</name>
</gene>
<dbReference type="InterPro" id="IPR057326">
    <property type="entry name" value="KR_dom"/>
</dbReference>
<keyword evidence="2 5" id="KW-0560">Oxidoreductase</keyword>
<dbReference type="SUPFAM" id="SSF51735">
    <property type="entry name" value="NAD(P)-binding Rossmann-fold domains"/>
    <property type="match status" value="1"/>
</dbReference>
<proteinExistence type="inferred from homology"/>
<dbReference type="Pfam" id="PF13561">
    <property type="entry name" value="adh_short_C2"/>
    <property type="match status" value="1"/>
</dbReference>
<dbReference type="PRINTS" id="PR00081">
    <property type="entry name" value="GDHRDH"/>
</dbReference>
<dbReference type="Proteomes" id="UP001596074">
    <property type="component" value="Unassembled WGS sequence"/>
</dbReference>
<organism evidence="5 6">
    <name type="scientific">Actinomadura rugatobispora</name>
    <dbReference type="NCBI Taxonomy" id="1994"/>
    <lineage>
        <taxon>Bacteria</taxon>
        <taxon>Bacillati</taxon>
        <taxon>Actinomycetota</taxon>
        <taxon>Actinomycetes</taxon>
        <taxon>Streptosporangiales</taxon>
        <taxon>Thermomonosporaceae</taxon>
        <taxon>Actinomadura</taxon>
    </lineage>
</organism>
<name>A0ABW1A9G0_9ACTN</name>